<feature type="site" description="Interaction with DNA" evidence="11">
    <location>
        <position position="182"/>
    </location>
</feature>
<dbReference type="SUPFAM" id="SSF56712">
    <property type="entry name" value="Prokaryotic type I DNA topoisomerase"/>
    <property type="match status" value="1"/>
</dbReference>
<keyword evidence="10 11" id="KW-0413">Isomerase</keyword>
<dbReference type="InterPro" id="IPR013498">
    <property type="entry name" value="Topo_IA_Znf"/>
</dbReference>
<dbReference type="SUPFAM" id="SSF57783">
    <property type="entry name" value="Zinc beta-ribbon"/>
    <property type="match status" value="3"/>
</dbReference>
<dbReference type="RefSeq" id="WP_376942251.1">
    <property type="nucleotide sequence ID" value="NZ_CP171449.1"/>
</dbReference>
<dbReference type="InterPro" id="IPR006171">
    <property type="entry name" value="TOPRIM_dom"/>
</dbReference>
<sequence length="868" mass="97771">MGKSLVIVESPAKAKTINKYLGSQYVVKSSIGHIRDLPTSGSASTAKEPAKRGKGMAEGPALSPRDKAKRQLFARMGVDPEHGWQAHYEILPGKEKVVDELRRLAREADTIYLATDLDREGEAIAWHLRESIGGDEERYKRVVFNEITKKAIQEAFSQPGDLDINRVNAQQARRFLDRVVGYMVSPLLWQKIARGLSAGRVQSVAVKLIVEREREIRAFIPEEFWEVHADLGTARGDKVRFEVARENGEAFRPLNEAQAMAALEKLKASSYRVLKREDKPTRSKPSAPFITSTLQQAASNRLGFSVKKTMMMAQRLYEAGYITYMRTDSTNLSADALEMARGFIDSEFGGKYLPAKPNVYTSKEGAQEAHEAIRPSDVNLRPNQLAGMERDAERLYELIWRQFVACQMPPAEYLSTSVSVQAGDFELRAKGRILKFDGYTRVLPQLAKPGEDDVLPEMSEGELLDLLKLDPSQHFTKPPARYSEASLVKEMEKRGIGRPSTYAAIISTIQERGYVTLQNRRFHSEKMGEIVTERLGESFANLMDYGFTASMEEHLDDVAQGERDWKNLLDEFYGDFRRKLEAAESSEAGMRANQPTLTDIPCRECGRPMMIRTASTGVFLGCSGYNLPPKERCKATVNLIPGDEIAADDEGESESLLLRHKRRCPKCGTAMDAYLLDERHKLHICGNNPDCPGYEIEEGQYRIKGYEGPTLECDKCGSEMQLKTGRFGKFFGCTNAACKNTRKLLKNGEPAPPKMDAVKMPELRCEKVDDVYVLRDGASGLFLAASQFPKNRETRAPLVLELLPHRDEIDPKYHFLLEAPSHDPEGRPAVIRFSRKTKEQYVQSEVEGKPSGWRAFYRDGRWVVEDKH</sequence>
<dbReference type="InterPro" id="IPR023405">
    <property type="entry name" value="Topo_IA_core_domain"/>
</dbReference>
<feature type="region of interest" description="Interaction with DNA" evidence="11">
    <location>
        <begin position="197"/>
        <end position="202"/>
    </location>
</feature>
<comment type="similarity">
    <text evidence="2 11">Belongs to the type IA topoisomerase family.</text>
</comment>
<comment type="function">
    <text evidence="11">Releases the supercoiling and torsional tension of DNA, which is introduced during the DNA replication and transcription, by transiently cleaving and rejoining one strand of the DNA duplex. Introduces a single-strand break via transesterification at a target site in duplex DNA. The scissile phosphodiester is attacked by the catalytic tyrosine of the enzyme, resulting in the formation of a DNA-(5'-phosphotyrosyl)-enzyme intermediate and the expulsion of a 3'-OH DNA strand. The free DNA strand then undergoes passage around the unbroken strand, thus removing DNA supercoils. Finally, in the religation step, the DNA 3'-OH attacks the covalent intermediate to expel the active-site tyrosine and restore the DNA phosphodiester backbone.</text>
</comment>
<dbReference type="CDD" id="cd03363">
    <property type="entry name" value="TOPRIM_TopoIA_TopoI"/>
    <property type="match status" value="1"/>
</dbReference>
<dbReference type="InterPro" id="IPR013263">
    <property type="entry name" value="TopoI_Znr_bac"/>
</dbReference>
<dbReference type="InterPro" id="IPR049330">
    <property type="entry name" value="TOP1_Znf"/>
</dbReference>
<evidence type="ECO:0000256" key="8">
    <source>
        <dbReference type="ARBA" id="ARBA00023029"/>
    </source>
</evidence>
<feature type="site" description="Interaction with DNA" evidence="11">
    <location>
        <position position="33"/>
    </location>
</feature>
<keyword evidence="3" id="KW-0479">Metal-binding</keyword>
<dbReference type="InterPro" id="IPR003602">
    <property type="entry name" value="Topo_IA_DNA-bd_dom"/>
</dbReference>
<dbReference type="Gene3D" id="2.20.25.10">
    <property type="match status" value="1"/>
</dbReference>
<dbReference type="InterPro" id="IPR028612">
    <property type="entry name" value="Topoisom_1_IA"/>
</dbReference>
<keyword evidence="4" id="KW-0677">Repeat</keyword>
<evidence type="ECO:0000256" key="1">
    <source>
        <dbReference type="ARBA" id="ARBA00000213"/>
    </source>
</evidence>
<dbReference type="InterPro" id="IPR013824">
    <property type="entry name" value="Topo_IA_cen_sub1"/>
</dbReference>
<dbReference type="NCBIfam" id="TIGR01051">
    <property type="entry name" value="topA_bact"/>
    <property type="match status" value="1"/>
</dbReference>
<name>A0ABV6SFV0_AZOPA</name>
<dbReference type="InterPro" id="IPR023406">
    <property type="entry name" value="Topo_IA_AS"/>
</dbReference>
<feature type="active site" description="O-(5'-phospho-DNA)-tyrosine intermediate" evidence="11">
    <location>
        <position position="324"/>
    </location>
</feature>
<feature type="site" description="Interaction with DNA" evidence="11">
    <location>
        <position position="177"/>
    </location>
</feature>
<gene>
    <name evidence="11 15" type="primary">topA</name>
    <name evidence="15" type="ORF">ACFFGX_01680</name>
</gene>
<dbReference type="Gene3D" id="1.10.460.10">
    <property type="entry name" value="Topoisomerase I, domain 2"/>
    <property type="match status" value="1"/>
</dbReference>
<feature type="site" description="Interaction with DNA" evidence="11">
    <location>
        <position position="174"/>
    </location>
</feature>
<dbReference type="CDD" id="cd00186">
    <property type="entry name" value="TOP1Ac"/>
    <property type="match status" value="1"/>
</dbReference>
<dbReference type="PANTHER" id="PTHR42785:SF1">
    <property type="entry name" value="DNA TOPOISOMERASE"/>
    <property type="match status" value="1"/>
</dbReference>
<evidence type="ECO:0000256" key="9">
    <source>
        <dbReference type="ARBA" id="ARBA00023125"/>
    </source>
</evidence>
<evidence type="ECO:0000256" key="12">
    <source>
        <dbReference type="SAM" id="MobiDB-lite"/>
    </source>
</evidence>
<organism evidence="15 16">
    <name type="scientific">Azorhizophilus paspali</name>
    <name type="common">Azotobacter paspali</name>
    <dbReference type="NCBI Taxonomy" id="69963"/>
    <lineage>
        <taxon>Bacteria</taxon>
        <taxon>Pseudomonadati</taxon>
        <taxon>Pseudomonadota</taxon>
        <taxon>Gammaproteobacteria</taxon>
        <taxon>Pseudomonadales</taxon>
        <taxon>Pseudomonadaceae</taxon>
        <taxon>Azorhizophilus</taxon>
    </lineage>
</organism>
<dbReference type="Proteomes" id="UP001589891">
    <property type="component" value="Unassembled WGS sequence"/>
</dbReference>
<dbReference type="EMBL" id="JBHLSS010000009">
    <property type="protein sequence ID" value="MFC0708361.1"/>
    <property type="molecule type" value="Genomic_DNA"/>
</dbReference>
<dbReference type="HAMAP" id="MF_00952">
    <property type="entry name" value="Topoisom_1_prok"/>
    <property type="match status" value="1"/>
</dbReference>
<evidence type="ECO:0000256" key="6">
    <source>
        <dbReference type="ARBA" id="ARBA00022833"/>
    </source>
</evidence>
<dbReference type="Pfam" id="PF21372">
    <property type="entry name" value="Zn_ribbon_bTOP1"/>
    <property type="match status" value="1"/>
</dbReference>
<feature type="site" description="Interaction with DNA" evidence="11">
    <location>
        <position position="326"/>
    </location>
</feature>
<feature type="domain" description="Toprim" evidence="13">
    <location>
        <begin position="3"/>
        <end position="147"/>
    </location>
</feature>
<dbReference type="PROSITE" id="PS52039">
    <property type="entry name" value="TOPO_IA_2"/>
    <property type="match status" value="1"/>
</dbReference>
<evidence type="ECO:0000256" key="4">
    <source>
        <dbReference type="ARBA" id="ARBA00022737"/>
    </source>
</evidence>
<dbReference type="GO" id="GO:0003917">
    <property type="term" value="F:DNA topoisomerase type I (single strand cut, ATP-independent) activity"/>
    <property type="evidence" value="ECO:0007669"/>
    <property type="project" value="UniProtKB-EC"/>
</dbReference>
<dbReference type="Pfam" id="PF01751">
    <property type="entry name" value="Toprim"/>
    <property type="match status" value="1"/>
</dbReference>
<comment type="caution">
    <text evidence="15">The sequence shown here is derived from an EMBL/GenBank/DDBJ whole genome shotgun (WGS) entry which is preliminary data.</text>
</comment>
<comment type="subunit">
    <text evidence="11">Monomer.</text>
</comment>
<dbReference type="Gene3D" id="1.10.290.10">
    <property type="entry name" value="Topoisomerase I, domain 4"/>
    <property type="match status" value="1"/>
</dbReference>
<feature type="site" description="Interaction with DNA" evidence="11">
    <location>
        <position position="189"/>
    </location>
</feature>
<evidence type="ECO:0000256" key="11">
    <source>
        <dbReference type="HAMAP-Rule" id="MF_00952"/>
    </source>
</evidence>
<evidence type="ECO:0000256" key="7">
    <source>
        <dbReference type="ARBA" id="ARBA00022842"/>
    </source>
</evidence>
<feature type="site" description="Interaction with DNA" evidence="11">
    <location>
        <position position="173"/>
    </location>
</feature>
<keyword evidence="16" id="KW-1185">Reference proteome</keyword>
<dbReference type="SMART" id="SM00493">
    <property type="entry name" value="TOPRIM"/>
    <property type="match status" value="1"/>
</dbReference>
<dbReference type="EC" id="5.6.2.1" evidence="11"/>
<dbReference type="SMART" id="SM00436">
    <property type="entry name" value="TOP1Bc"/>
    <property type="match status" value="1"/>
</dbReference>
<dbReference type="PANTHER" id="PTHR42785">
    <property type="entry name" value="DNA TOPOISOMERASE, TYPE IA, CORE"/>
    <property type="match status" value="1"/>
</dbReference>
<dbReference type="InterPro" id="IPR005733">
    <property type="entry name" value="TopoI_bac-type"/>
</dbReference>
<dbReference type="Gene3D" id="3.30.65.10">
    <property type="entry name" value="Bacterial Topoisomerase I, domain 1"/>
    <property type="match status" value="3"/>
</dbReference>
<dbReference type="InterPro" id="IPR034149">
    <property type="entry name" value="TOPRIM_TopoI"/>
</dbReference>
<proteinExistence type="inferred from homology"/>
<dbReference type="InterPro" id="IPR013497">
    <property type="entry name" value="Topo_IA_cen"/>
</dbReference>
<feature type="region of interest" description="Disordered" evidence="12">
    <location>
        <begin position="37"/>
        <end position="65"/>
    </location>
</feature>
<comment type="catalytic activity">
    <reaction evidence="1 11">
        <text>ATP-independent breakage of single-stranded DNA, followed by passage and rejoining.</text>
        <dbReference type="EC" id="5.6.2.1"/>
    </reaction>
</comment>
<evidence type="ECO:0000256" key="2">
    <source>
        <dbReference type="ARBA" id="ARBA00009446"/>
    </source>
</evidence>
<feature type="site" description="Interaction with DNA" evidence="11">
    <location>
        <position position="512"/>
    </location>
</feature>
<accession>A0ABV6SFV0</accession>
<keyword evidence="8 11" id="KW-0799">Topoisomerase</keyword>
<reference evidence="15 16" key="1">
    <citation type="submission" date="2024-09" db="EMBL/GenBank/DDBJ databases">
        <authorList>
            <person name="Sun Q."/>
            <person name="Mori K."/>
        </authorList>
    </citation>
    <scope>NUCLEOTIDE SEQUENCE [LARGE SCALE GENOMIC DNA]</scope>
    <source>
        <strain evidence="15 16">NCAIM B.01794</strain>
    </source>
</reference>
<dbReference type="InterPro" id="IPR013825">
    <property type="entry name" value="Topo_IA_cen_sub2"/>
</dbReference>
<keyword evidence="5" id="KW-0863">Zinc-finger</keyword>
<evidence type="ECO:0000313" key="15">
    <source>
        <dbReference type="EMBL" id="MFC0708361.1"/>
    </source>
</evidence>
<keyword evidence="6" id="KW-0862">Zinc</keyword>
<dbReference type="Pfam" id="PF01131">
    <property type="entry name" value="Topoisom_bac"/>
    <property type="match status" value="1"/>
</dbReference>
<feature type="domain" description="Topo IA-type catalytic" evidence="14">
    <location>
        <begin position="163"/>
        <end position="580"/>
    </location>
</feature>
<dbReference type="Gene3D" id="2.70.20.10">
    <property type="entry name" value="Topoisomerase I, domain 3"/>
    <property type="match status" value="1"/>
</dbReference>
<dbReference type="Pfam" id="PF01396">
    <property type="entry name" value="Zn_ribbon_Top1"/>
    <property type="match status" value="2"/>
</dbReference>
<evidence type="ECO:0000259" key="14">
    <source>
        <dbReference type="PROSITE" id="PS52039"/>
    </source>
</evidence>
<dbReference type="PROSITE" id="PS00396">
    <property type="entry name" value="TOPO_IA_1"/>
    <property type="match status" value="1"/>
</dbReference>
<evidence type="ECO:0000256" key="10">
    <source>
        <dbReference type="ARBA" id="ARBA00023235"/>
    </source>
</evidence>
<evidence type="ECO:0000256" key="5">
    <source>
        <dbReference type="ARBA" id="ARBA00022771"/>
    </source>
</evidence>
<dbReference type="PROSITE" id="PS50880">
    <property type="entry name" value="TOPRIM"/>
    <property type="match status" value="1"/>
</dbReference>
<evidence type="ECO:0000259" key="13">
    <source>
        <dbReference type="PROSITE" id="PS50880"/>
    </source>
</evidence>
<dbReference type="InterPro" id="IPR000380">
    <property type="entry name" value="Topo_IA"/>
</dbReference>
<keyword evidence="7" id="KW-0460">Magnesium</keyword>
<evidence type="ECO:0000313" key="16">
    <source>
        <dbReference type="Proteomes" id="UP001589891"/>
    </source>
</evidence>
<evidence type="ECO:0000256" key="3">
    <source>
        <dbReference type="ARBA" id="ARBA00022723"/>
    </source>
</evidence>
<dbReference type="InterPro" id="IPR003601">
    <property type="entry name" value="Topo_IA_2"/>
</dbReference>
<dbReference type="PRINTS" id="PR00417">
    <property type="entry name" value="PRTPISMRASEI"/>
</dbReference>
<dbReference type="Gene3D" id="3.40.50.140">
    <property type="match status" value="1"/>
</dbReference>
<dbReference type="InterPro" id="IPR013826">
    <property type="entry name" value="Topo_IA_cen_sub3"/>
</dbReference>
<protein>
    <recommendedName>
        <fullName evidence="11">DNA topoisomerase 1</fullName>
        <ecNumber evidence="11">5.6.2.1</ecNumber>
    </recommendedName>
    <alternativeName>
        <fullName evidence="11">DNA topoisomerase I</fullName>
    </alternativeName>
</protein>
<dbReference type="Pfam" id="PF08272">
    <property type="entry name" value="Zn_Ribbon_Topo"/>
    <property type="match status" value="2"/>
</dbReference>
<dbReference type="SMART" id="SM00437">
    <property type="entry name" value="TOP1Ac"/>
    <property type="match status" value="1"/>
</dbReference>
<keyword evidence="9 11" id="KW-0238">DNA-binding</keyword>